<organism evidence="2">
    <name type="scientific">Ditylum brightwellii</name>
    <dbReference type="NCBI Taxonomy" id="49249"/>
    <lineage>
        <taxon>Eukaryota</taxon>
        <taxon>Sar</taxon>
        <taxon>Stramenopiles</taxon>
        <taxon>Ochrophyta</taxon>
        <taxon>Bacillariophyta</taxon>
        <taxon>Mediophyceae</taxon>
        <taxon>Lithodesmiophycidae</taxon>
        <taxon>Lithodesmiales</taxon>
        <taxon>Lithodesmiaceae</taxon>
        <taxon>Ditylum</taxon>
    </lineage>
</organism>
<name>A0A7S4R690_9STRA</name>
<feature type="region of interest" description="Disordered" evidence="1">
    <location>
        <begin position="28"/>
        <end position="55"/>
    </location>
</feature>
<evidence type="ECO:0000256" key="1">
    <source>
        <dbReference type="SAM" id="MobiDB-lite"/>
    </source>
</evidence>
<reference evidence="2" key="1">
    <citation type="submission" date="2021-01" db="EMBL/GenBank/DDBJ databases">
        <authorList>
            <person name="Corre E."/>
            <person name="Pelletier E."/>
            <person name="Niang G."/>
            <person name="Scheremetjew M."/>
            <person name="Finn R."/>
            <person name="Kale V."/>
            <person name="Holt S."/>
            <person name="Cochrane G."/>
            <person name="Meng A."/>
            <person name="Brown T."/>
            <person name="Cohen L."/>
        </authorList>
    </citation>
    <scope>NUCLEOTIDE SEQUENCE</scope>
    <source>
        <strain evidence="2">GSO104</strain>
    </source>
</reference>
<evidence type="ECO:0000313" key="2">
    <source>
        <dbReference type="EMBL" id="CAE4604637.1"/>
    </source>
</evidence>
<accession>A0A7S4R690</accession>
<protein>
    <submittedName>
        <fullName evidence="2">Uncharacterized protein</fullName>
    </submittedName>
</protein>
<proteinExistence type="predicted"/>
<dbReference type="AlphaFoldDB" id="A0A7S4R690"/>
<gene>
    <name evidence="2" type="ORF">DBRI00130_LOCUS13555</name>
</gene>
<sequence>MKSGKKSRMKPIHVLKLSEIGFAFEVMPNKKNRKSETKQDNLQPPNDTKKPDDGCLDSSGHAVLTLNGFASFVMTGCRRASSLALSLSTLAGCASSSALNGTTCNQKVQIK</sequence>
<dbReference type="EMBL" id="HBNS01016956">
    <property type="protein sequence ID" value="CAE4604637.1"/>
    <property type="molecule type" value="Transcribed_RNA"/>
</dbReference>